<dbReference type="PROSITE" id="PS50943">
    <property type="entry name" value="HTH_CROC1"/>
    <property type="match status" value="1"/>
</dbReference>
<organism evidence="3 4">
    <name type="scientific">Polynucleobacter victoriensis</name>
    <dbReference type="NCBI Taxonomy" id="2049319"/>
    <lineage>
        <taxon>Bacteria</taxon>
        <taxon>Pseudomonadati</taxon>
        <taxon>Pseudomonadota</taxon>
        <taxon>Betaproteobacteria</taxon>
        <taxon>Burkholderiales</taxon>
        <taxon>Burkholderiaceae</taxon>
        <taxon>Polynucleobacter</taxon>
    </lineage>
</organism>
<reference evidence="3 4" key="1">
    <citation type="submission" date="2017-06" db="EMBL/GenBank/DDBJ databases">
        <authorList>
            <person name="Kim H.J."/>
            <person name="Triplett B.A."/>
        </authorList>
    </citation>
    <scope>NUCLEOTIDE SEQUENCE [LARGE SCALE GENOMIC DNA]</scope>
    <source>
        <strain evidence="3 4">MWH-VicM1</strain>
    </source>
</reference>
<evidence type="ECO:0000259" key="2">
    <source>
        <dbReference type="PROSITE" id="PS50943"/>
    </source>
</evidence>
<evidence type="ECO:0000313" key="4">
    <source>
        <dbReference type="Proteomes" id="UP000197215"/>
    </source>
</evidence>
<sequence>MRKMNNPPHPGSTLREDILPALGLTVTAAATELGVTRVTLSRILNEKASITPEMAVRIEKWLGVENGGNAEIWLAEQMAYDLWHARKASRVKIRNIRPNLVAA</sequence>
<protein>
    <submittedName>
        <fullName evidence="3">Addiction module antidote protein, HigA family</fullName>
    </submittedName>
</protein>
<evidence type="ECO:0000256" key="1">
    <source>
        <dbReference type="ARBA" id="ARBA00023125"/>
    </source>
</evidence>
<dbReference type="NCBIfam" id="TIGR02607">
    <property type="entry name" value="antidote_HigA"/>
    <property type="match status" value="1"/>
</dbReference>
<evidence type="ECO:0000313" key="3">
    <source>
        <dbReference type="EMBL" id="SNC60360.1"/>
    </source>
</evidence>
<keyword evidence="1" id="KW-0238">DNA-binding</keyword>
<proteinExistence type="predicted"/>
<dbReference type="GO" id="GO:0003677">
    <property type="term" value="F:DNA binding"/>
    <property type="evidence" value="ECO:0007669"/>
    <property type="project" value="UniProtKB-KW"/>
</dbReference>
<accession>A0A212T3D2</accession>
<dbReference type="AlphaFoldDB" id="A0A212T3D2"/>
<dbReference type="Pfam" id="PF01381">
    <property type="entry name" value="HTH_3"/>
    <property type="match status" value="1"/>
</dbReference>
<dbReference type="SUPFAM" id="SSF47413">
    <property type="entry name" value="lambda repressor-like DNA-binding domains"/>
    <property type="match status" value="1"/>
</dbReference>
<gene>
    <name evidence="3" type="ORF">SAMN06295916_0261</name>
</gene>
<dbReference type="RefSeq" id="WP_088812109.1">
    <property type="nucleotide sequence ID" value="NZ_FYEX01000001.1"/>
</dbReference>
<dbReference type="EMBL" id="FYEX01000001">
    <property type="protein sequence ID" value="SNC60360.1"/>
    <property type="molecule type" value="Genomic_DNA"/>
</dbReference>
<dbReference type="Proteomes" id="UP000197215">
    <property type="component" value="Unassembled WGS sequence"/>
</dbReference>
<dbReference type="InterPro" id="IPR001387">
    <property type="entry name" value="Cro/C1-type_HTH"/>
</dbReference>
<dbReference type="PANTHER" id="PTHR36924">
    <property type="entry name" value="ANTITOXIN HIGA-1"/>
    <property type="match status" value="1"/>
</dbReference>
<feature type="domain" description="HTH cro/C1-type" evidence="2">
    <location>
        <begin position="21"/>
        <end position="65"/>
    </location>
</feature>
<dbReference type="OrthoDB" id="5297543at2"/>
<dbReference type="InterPro" id="IPR013430">
    <property type="entry name" value="Toxin_antidote_HigA"/>
</dbReference>
<dbReference type="InterPro" id="IPR010982">
    <property type="entry name" value="Lambda_DNA-bd_dom_sf"/>
</dbReference>
<dbReference type="PANTHER" id="PTHR36924:SF1">
    <property type="entry name" value="ANTITOXIN HIGA-1"/>
    <property type="match status" value="1"/>
</dbReference>
<dbReference type="CDD" id="cd00093">
    <property type="entry name" value="HTH_XRE"/>
    <property type="match status" value="1"/>
</dbReference>
<name>A0A212T3D2_9BURK</name>
<dbReference type="Gene3D" id="1.10.260.40">
    <property type="entry name" value="lambda repressor-like DNA-binding domains"/>
    <property type="match status" value="1"/>
</dbReference>
<keyword evidence="4" id="KW-1185">Reference proteome</keyword>
<dbReference type="SMART" id="SM00530">
    <property type="entry name" value="HTH_XRE"/>
    <property type="match status" value="1"/>
</dbReference>